<gene>
    <name evidence="2" type="ORF">D9758_011918</name>
</gene>
<evidence type="ECO:0008006" key="4">
    <source>
        <dbReference type="Google" id="ProtNLM"/>
    </source>
</evidence>
<accession>A0A8H5D414</accession>
<sequence length="308" mass="33647">MFQVASHPHSSSFPTAPHHSRRESVVASSTSSQAPNPVQLPRRLARPEYTEVSKSSIIAAAPDLANVPPEYIRQSLRPKEAEMQAGLNALSPSHVPNKLSKSHLPSHLSIPLYHKSSSIPPVYPTHALAVYPSRGHDSQALIFPVHYLILAAHCARLPTLPSSHSQTQGRDHLHLPVVPLSLPSPHAFALIRKYLYTHSLDGVLKSLIPLPSSFLPSSFLPSSSTPSLNRETLRTLMTSNSTLTSLSRHLAEHALYNPSTLMIHVGHVKEFWQTLVALGVYDLGLLDVVDLAWEVCLGGLNVVNARRG</sequence>
<proteinExistence type="predicted"/>
<feature type="compositionally biased region" description="Polar residues" evidence="1">
    <location>
        <begin position="26"/>
        <end position="36"/>
    </location>
</feature>
<evidence type="ECO:0000313" key="2">
    <source>
        <dbReference type="EMBL" id="KAF5352298.1"/>
    </source>
</evidence>
<evidence type="ECO:0000313" key="3">
    <source>
        <dbReference type="Proteomes" id="UP000559256"/>
    </source>
</evidence>
<reference evidence="2 3" key="1">
    <citation type="journal article" date="2020" name="ISME J.">
        <title>Uncovering the hidden diversity of litter-decomposition mechanisms in mushroom-forming fungi.</title>
        <authorList>
            <person name="Floudas D."/>
            <person name="Bentzer J."/>
            <person name="Ahren D."/>
            <person name="Johansson T."/>
            <person name="Persson P."/>
            <person name="Tunlid A."/>
        </authorList>
    </citation>
    <scope>NUCLEOTIDE SEQUENCE [LARGE SCALE GENOMIC DNA]</scope>
    <source>
        <strain evidence="2 3">CBS 291.85</strain>
    </source>
</reference>
<dbReference type="AlphaFoldDB" id="A0A8H5D414"/>
<comment type="caution">
    <text evidence="2">The sequence shown here is derived from an EMBL/GenBank/DDBJ whole genome shotgun (WGS) entry which is preliminary data.</text>
</comment>
<dbReference type="OrthoDB" id="2523383at2759"/>
<dbReference type="Proteomes" id="UP000559256">
    <property type="component" value="Unassembled WGS sequence"/>
</dbReference>
<feature type="region of interest" description="Disordered" evidence="1">
    <location>
        <begin position="1"/>
        <end position="44"/>
    </location>
</feature>
<dbReference type="CDD" id="cd18186">
    <property type="entry name" value="BTB_POZ_ZBTB_KLHL-like"/>
    <property type="match status" value="1"/>
</dbReference>
<organism evidence="2 3">
    <name type="scientific">Tetrapyrgos nigripes</name>
    <dbReference type="NCBI Taxonomy" id="182062"/>
    <lineage>
        <taxon>Eukaryota</taxon>
        <taxon>Fungi</taxon>
        <taxon>Dikarya</taxon>
        <taxon>Basidiomycota</taxon>
        <taxon>Agaricomycotina</taxon>
        <taxon>Agaricomycetes</taxon>
        <taxon>Agaricomycetidae</taxon>
        <taxon>Agaricales</taxon>
        <taxon>Marasmiineae</taxon>
        <taxon>Marasmiaceae</taxon>
        <taxon>Tetrapyrgos</taxon>
    </lineage>
</organism>
<dbReference type="EMBL" id="JAACJM010000066">
    <property type="protein sequence ID" value="KAF5352298.1"/>
    <property type="molecule type" value="Genomic_DNA"/>
</dbReference>
<name>A0A8H5D414_9AGAR</name>
<protein>
    <recommendedName>
        <fullName evidence="4">BTB domain-containing protein</fullName>
    </recommendedName>
</protein>
<keyword evidence="3" id="KW-1185">Reference proteome</keyword>
<evidence type="ECO:0000256" key="1">
    <source>
        <dbReference type="SAM" id="MobiDB-lite"/>
    </source>
</evidence>